<evidence type="ECO:0000256" key="4">
    <source>
        <dbReference type="ARBA" id="ARBA00023163"/>
    </source>
</evidence>
<dbReference type="InterPro" id="IPR002078">
    <property type="entry name" value="Sigma_54_int"/>
</dbReference>
<dbReference type="GO" id="GO:0000160">
    <property type="term" value="P:phosphorelay signal transduction system"/>
    <property type="evidence" value="ECO:0007669"/>
    <property type="project" value="InterPro"/>
</dbReference>
<dbReference type="NCBIfam" id="TIGR02915">
    <property type="entry name" value="PEP_resp_reg"/>
    <property type="match status" value="1"/>
</dbReference>
<reference evidence="9" key="1">
    <citation type="submission" date="2017-08" db="EMBL/GenBank/DDBJ databases">
        <title>Direct submision.</title>
        <authorList>
            <person name="Kim S.-J."/>
            <person name="Rhee S.-K."/>
        </authorList>
    </citation>
    <scope>NUCLEOTIDE SEQUENCE [LARGE SCALE GENOMIC DNA]</scope>
    <source>
        <strain evidence="9">GI5</strain>
    </source>
</reference>
<dbReference type="InterPro" id="IPR058031">
    <property type="entry name" value="AAA_lid_NorR"/>
</dbReference>
<feature type="modified residue" description="4-aspartylphosphate" evidence="5">
    <location>
        <position position="54"/>
    </location>
</feature>
<dbReference type="InterPro" id="IPR002197">
    <property type="entry name" value="HTH_Fis"/>
</dbReference>
<proteinExistence type="predicted"/>
<dbReference type="Pfam" id="PF25601">
    <property type="entry name" value="AAA_lid_14"/>
    <property type="match status" value="1"/>
</dbReference>
<evidence type="ECO:0000256" key="3">
    <source>
        <dbReference type="ARBA" id="ARBA00023015"/>
    </source>
</evidence>
<gene>
    <name evidence="8" type="primary">prsR</name>
    <name evidence="8" type="ORF">Kalk_00235</name>
</gene>
<dbReference type="InterPro" id="IPR009057">
    <property type="entry name" value="Homeodomain-like_sf"/>
</dbReference>
<dbReference type="SUPFAM" id="SSF52540">
    <property type="entry name" value="P-loop containing nucleoside triphosphate hydrolases"/>
    <property type="match status" value="1"/>
</dbReference>
<accession>A0A2K9LFL3</accession>
<dbReference type="SMART" id="SM00448">
    <property type="entry name" value="REC"/>
    <property type="match status" value="1"/>
</dbReference>
<evidence type="ECO:0000313" key="8">
    <source>
        <dbReference type="EMBL" id="AUM10961.1"/>
    </source>
</evidence>
<keyword evidence="2" id="KW-0067">ATP-binding</keyword>
<dbReference type="SUPFAM" id="SSF52172">
    <property type="entry name" value="CheY-like"/>
    <property type="match status" value="1"/>
</dbReference>
<dbReference type="Proteomes" id="UP000235116">
    <property type="component" value="Chromosome"/>
</dbReference>
<dbReference type="Gene3D" id="3.40.50.300">
    <property type="entry name" value="P-loop containing nucleotide triphosphate hydrolases"/>
    <property type="match status" value="1"/>
</dbReference>
<dbReference type="InterPro" id="IPR011006">
    <property type="entry name" value="CheY-like_superfamily"/>
</dbReference>
<keyword evidence="9" id="KW-1185">Reference proteome</keyword>
<dbReference type="SMART" id="SM00382">
    <property type="entry name" value="AAA"/>
    <property type="match status" value="1"/>
</dbReference>
<evidence type="ECO:0000256" key="2">
    <source>
        <dbReference type="ARBA" id="ARBA00022840"/>
    </source>
</evidence>
<dbReference type="KEGG" id="kak:Kalk_00235"/>
<sequence>MTDTKPVLLIVEDDPGLQSQLRWHFDKYDVVVAPDRNSAIAAIRMHEPAVVLQDLGLPPDEEGVEEGFATIQETMRIAPNTKIIVVTGYHDYSNALRAVAMGAYDFYQKPVNTDTLDLIVQRAYQMWSLENENRRLHENKQNPLPGVIASDDRMSSVCRIIEKIAPTDVTSLILGESGTGKEVIARAIHGLSKRSDRRFVAINCAAVPENLMESELFGYEKGAFTGASKRTLGKVEVASGGTLFLDEIGDMPLALQAKLLRFLQERVVERLGGREEIPVDVRVVCATNKNLEQMAAEGTFREDLYYRISEMVIDLPPLRERGGDKALIARHLLQKFCEQLNKNIKGFTPEAMSAIEGYEWPGNIREMENKLKRAVIMCDQRNVGITDLGLPQHDDLSLNLRSVRQEAEKAAIIRAINMSDGNISAAAKLLGVTRPTLYDLIKKYSIHIQEN</sequence>
<dbReference type="GO" id="GO:0005524">
    <property type="term" value="F:ATP binding"/>
    <property type="evidence" value="ECO:0007669"/>
    <property type="project" value="UniProtKB-KW"/>
</dbReference>
<keyword evidence="5" id="KW-0597">Phosphoprotein</keyword>
<feature type="domain" description="Sigma-54 factor interaction" evidence="6">
    <location>
        <begin position="147"/>
        <end position="376"/>
    </location>
</feature>
<dbReference type="PANTHER" id="PTHR32071">
    <property type="entry name" value="TRANSCRIPTIONAL REGULATORY PROTEIN"/>
    <property type="match status" value="1"/>
</dbReference>
<evidence type="ECO:0000259" key="6">
    <source>
        <dbReference type="PROSITE" id="PS50045"/>
    </source>
</evidence>
<dbReference type="PRINTS" id="PR01590">
    <property type="entry name" value="HTHFIS"/>
</dbReference>
<dbReference type="PROSITE" id="PS00676">
    <property type="entry name" value="SIGMA54_INTERACT_2"/>
    <property type="match status" value="1"/>
</dbReference>
<dbReference type="PANTHER" id="PTHR32071:SF113">
    <property type="entry name" value="ALGINATE BIOSYNTHESIS TRANSCRIPTIONAL REGULATORY PROTEIN ALGB"/>
    <property type="match status" value="1"/>
</dbReference>
<dbReference type="EMBL" id="CP022684">
    <property type="protein sequence ID" value="AUM10961.1"/>
    <property type="molecule type" value="Genomic_DNA"/>
</dbReference>
<evidence type="ECO:0000313" key="9">
    <source>
        <dbReference type="Proteomes" id="UP000235116"/>
    </source>
</evidence>
<keyword evidence="4" id="KW-0804">Transcription</keyword>
<protein>
    <submittedName>
        <fullName evidence="8">PEP-CTERM-box response regulator transcription factor</fullName>
    </submittedName>
</protein>
<dbReference type="InterPro" id="IPR025943">
    <property type="entry name" value="Sigma_54_int_dom_ATP-bd_2"/>
</dbReference>
<dbReference type="Gene3D" id="3.40.50.2300">
    <property type="match status" value="1"/>
</dbReference>
<evidence type="ECO:0000256" key="5">
    <source>
        <dbReference type="PROSITE-ProRule" id="PRU00169"/>
    </source>
</evidence>
<dbReference type="CDD" id="cd00009">
    <property type="entry name" value="AAA"/>
    <property type="match status" value="1"/>
</dbReference>
<dbReference type="AlphaFoldDB" id="A0A2K9LFL3"/>
<dbReference type="OrthoDB" id="9804019at2"/>
<dbReference type="Gene3D" id="1.10.8.60">
    <property type="match status" value="1"/>
</dbReference>
<dbReference type="Gene3D" id="1.10.10.60">
    <property type="entry name" value="Homeodomain-like"/>
    <property type="match status" value="1"/>
</dbReference>
<dbReference type="InterPro" id="IPR003593">
    <property type="entry name" value="AAA+_ATPase"/>
</dbReference>
<dbReference type="InterPro" id="IPR001789">
    <property type="entry name" value="Sig_transdc_resp-reg_receiver"/>
</dbReference>
<organism evidence="8 9">
    <name type="scientific">Ketobacter alkanivorans</name>
    <dbReference type="NCBI Taxonomy" id="1917421"/>
    <lineage>
        <taxon>Bacteria</taxon>
        <taxon>Pseudomonadati</taxon>
        <taxon>Pseudomonadota</taxon>
        <taxon>Gammaproteobacteria</taxon>
        <taxon>Pseudomonadales</taxon>
        <taxon>Ketobacteraceae</taxon>
        <taxon>Ketobacter</taxon>
    </lineage>
</organism>
<dbReference type="InterPro" id="IPR014264">
    <property type="entry name" value="PEP-CTERM_resp_reg"/>
</dbReference>
<dbReference type="PROSITE" id="PS50110">
    <property type="entry name" value="RESPONSE_REGULATORY"/>
    <property type="match status" value="1"/>
</dbReference>
<dbReference type="PROSITE" id="PS50045">
    <property type="entry name" value="SIGMA54_INTERACT_4"/>
    <property type="match status" value="1"/>
</dbReference>
<dbReference type="GO" id="GO:0043565">
    <property type="term" value="F:sequence-specific DNA binding"/>
    <property type="evidence" value="ECO:0007669"/>
    <property type="project" value="InterPro"/>
</dbReference>
<dbReference type="FunFam" id="3.40.50.300:FF:000006">
    <property type="entry name" value="DNA-binding transcriptional regulator NtrC"/>
    <property type="match status" value="1"/>
</dbReference>
<evidence type="ECO:0000256" key="1">
    <source>
        <dbReference type="ARBA" id="ARBA00022741"/>
    </source>
</evidence>
<keyword evidence="1" id="KW-0547">Nucleotide-binding</keyword>
<feature type="domain" description="Response regulatory" evidence="7">
    <location>
        <begin position="7"/>
        <end position="124"/>
    </location>
</feature>
<dbReference type="Pfam" id="PF00158">
    <property type="entry name" value="Sigma54_activat"/>
    <property type="match status" value="1"/>
</dbReference>
<dbReference type="GO" id="GO:0006355">
    <property type="term" value="P:regulation of DNA-templated transcription"/>
    <property type="evidence" value="ECO:0007669"/>
    <property type="project" value="InterPro"/>
</dbReference>
<evidence type="ECO:0000259" key="7">
    <source>
        <dbReference type="PROSITE" id="PS50110"/>
    </source>
</evidence>
<dbReference type="Pfam" id="PF02954">
    <property type="entry name" value="HTH_8"/>
    <property type="match status" value="1"/>
</dbReference>
<dbReference type="RefSeq" id="WP_101892307.1">
    <property type="nucleotide sequence ID" value="NZ_CP022684.1"/>
</dbReference>
<dbReference type="SUPFAM" id="SSF46689">
    <property type="entry name" value="Homeodomain-like"/>
    <property type="match status" value="1"/>
</dbReference>
<keyword evidence="3" id="KW-0805">Transcription regulation</keyword>
<dbReference type="Pfam" id="PF00072">
    <property type="entry name" value="Response_reg"/>
    <property type="match status" value="1"/>
</dbReference>
<name>A0A2K9LFL3_9GAMM</name>
<dbReference type="InterPro" id="IPR027417">
    <property type="entry name" value="P-loop_NTPase"/>
</dbReference>